<gene>
    <name evidence="1" type="ORF">Tci_031682</name>
</gene>
<sequence>MAAPLPLLEELARASETNVASELREAIRRMDGYVAELRASRSCDDTLRTIEMLSRMQLDGMQKASHLLLMMRETQIKVDEQIGFIMRMRNRAMV</sequence>
<comment type="caution">
    <text evidence="1">The sequence shown here is derived from an EMBL/GenBank/DDBJ whole genome shotgun (WGS) entry which is preliminary data.</text>
</comment>
<evidence type="ECO:0000313" key="1">
    <source>
        <dbReference type="EMBL" id="GEU59704.1"/>
    </source>
</evidence>
<name>A0A6L2LHK2_TANCI</name>
<proteinExistence type="predicted"/>
<accession>A0A6L2LHK2</accession>
<dbReference type="EMBL" id="BKCJ010004216">
    <property type="protein sequence ID" value="GEU59704.1"/>
    <property type="molecule type" value="Genomic_DNA"/>
</dbReference>
<organism evidence="1">
    <name type="scientific">Tanacetum cinerariifolium</name>
    <name type="common">Dalmatian daisy</name>
    <name type="synonym">Chrysanthemum cinerariifolium</name>
    <dbReference type="NCBI Taxonomy" id="118510"/>
    <lineage>
        <taxon>Eukaryota</taxon>
        <taxon>Viridiplantae</taxon>
        <taxon>Streptophyta</taxon>
        <taxon>Embryophyta</taxon>
        <taxon>Tracheophyta</taxon>
        <taxon>Spermatophyta</taxon>
        <taxon>Magnoliopsida</taxon>
        <taxon>eudicotyledons</taxon>
        <taxon>Gunneridae</taxon>
        <taxon>Pentapetalae</taxon>
        <taxon>asterids</taxon>
        <taxon>campanulids</taxon>
        <taxon>Asterales</taxon>
        <taxon>Asteraceae</taxon>
        <taxon>Asteroideae</taxon>
        <taxon>Anthemideae</taxon>
        <taxon>Anthemidinae</taxon>
        <taxon>Tanacetum</taxon>
    </lineage>
</organism>
<reference evidence="1" key="1">
    <citation type="journal article" date="2019" name="Sci. Rep.">
        <title>Draft genome of Tanacetum cinerariifolium, the natural source of mosquito coil.</title>
        <authorList>
            <person name="Yamashiro T."/>
            <person name="Shiraishi A."/>
            <person name="Satake H."/>
            <person name="Nakayama K."/>
        </authorList>
    </citation>
    <scope>NUCLEOTIDE SEQUENCE</scope>
</reference>
<protein>
    <submittedName>
        <fullName evidence="1">Uncharacterized protein</fullName>
    </submittedName>
</protein>
<dbReference type="AlphaFoldDB" id="A0A6L2LHK2"/>